<evidence type="ECO:0000256" key="1">
    <source>
        <dbReference type="ARBA" id="ARBA00001946"/>
    </source>
</evidence>
<comment type="catalytic activity">
    <reaction evidence="14">
        <text>pyruvate + ATP + H2O = phosphoenolpyruvate + AMP + phosphate + 2 H(+)</text>
        <dbReference type="Rhea" id="RHEA:11364"/>
        <dbReference type="ChEBI" id="CHEBI:15361"/>
        <dbReference type="ChEBI" id="CHEBI:15377"/>
        <dbReference type="ChEBI" id="CHEBI:15378"/>
        <dbReference type="ChEBI" id="CHEBI:30616"/>
        <dbReference type="ChEBI" id="CHEBI:43474"/>
        <dbReference type="ChEBI" id="CHEBI:58702"/>
        <dbReference type="ChEBI" id="CHEBI:456215"/>
        <dbReference type="EC" id="2.7.9.2"/>
    </reaction>
</comment>
<evidence type="ECO:0000256" key="10">
    <source>
        <dbReference type="ARBA" id="ARBA00022777"/>
    </source>
</evidence>
<dbReference type="InterPro" id="IPR040442">
    <property type="entry name" value="Pyrv_kinase-like_dom_sf"/>
</dbReference>
<dbReference type="GO" id="GO:0006094">
    <property type="term" value="P:gluconeogenesis"/>
    <property type="evidence" value="ECO:0007669"/>
    <property type="project" value="UniProtKB-UniPathway"/>
</dbReference>
<dbReference type="GO" id="GO:0008986">
    <property type="term" value="F:pyruvate, water dikinase activity"/>
    <property type="evidence" value="ECO:0007669"/>
    <property type="project" value="UniProtKB-EC"/>
</dbReference>
<keyword evidence="10" id="KW-0418">Kinase</keyword>
<keyword evidence="7" id="KW-0808">Transferase</keyword>
<sequence length="857" mass="96221">MSESLPKIRRSVYFWEDHTSKNLKESVVGRKGLSLFELKDMDIPIPDFFVVSSFVYDKIIAESLLRDSEKLLENGRNPDESEVLKSFLKTDFDDETIESILASYTRISGFTDAWVSVRSSVVYPSSPDVSFSGIFSTELNVRGGKNLLDSIKRIYSSMFTDSAVAYASSKGINLTDVKLAVVVQKMVQAEVSGVSFTQDPITQDSSKLSIEAVFGLGDTIALGELTPDTYLLNKKDLSILDKRISPQEWMKIRLLNKSTGQNNFEKIRISSNWNHRQKIEDKYLMEISKVSLIVENKLRQPQVIEWVMAGGKIWVLQSKDLYEKSREEKIQIEDINKFDTLGEVLKWCREKYVGIGVLEDKAVLQAQRIIQNNKHEGNTLTEKLINIAKKSSDKRDDQIKRDSVKREDLRITGLGASFGVVVGNIVHVKEGSDIAVSKKSILVIKEYSSDMKSLIVNSGGVILESGGLTSDSAIMCREFDIPAIVGAKDASSVLKEGDTVRLDGNTGSVYTEKEIDTTSSNVQHPVIESYKEGNLSGIDFLKNETAEMKGVKVDDSVVKIPHDMNLPPCATKVFLNPIFPKEELVDVVGNSHGLVHVDLDKIMIENGRHPLAYVEDKKFVEYSKEIAEKICEYVELAEGNEVILSLGSSKIWDFRALTKGKQFEDESLDDSSHGLVHYLKNKELLSRVLKIVRRVRNVYKKRNVNIGIYSPMNEFSMMDFKKSLLAAGLRRTATFKLYAILDNPTEIILSDEIIHAKIDGVVLDMPRIVRVMQGFGIDETDARYNLGTNSVFKIVDTVFDISKHPSKEIIVMVEDNKDLTKYCVQKGVYGVSVLPKSVKDIRKLVSEQEAKLILGKK</sequence>
<evidence type="ECO:0000256" key="5">
    <source>
        <dbReference type="ARBA" id="ARBA00011996"/>
    </source>
</evidence>
<dbReference type="UniPathway" id="UPA00138"/>
<evidence type="ECO:0000256" key="7">
    <source>
        <dbReference type="ARBA" id="ARBA00022679"/>
    </source>
</evidence>
<keyword evidence="8" id="KW-0479">Metal-binding</keyword>
<reference evidence="17 18" key="1">
    <citation type="journal article" date="2015" name="Nature">
        <title>rRNA introns, odd ribosomes, and small enigmatic genomes across a large radiation of phyla.</title>
        <authorList>
            <person name="Brown C.T."/>
            <person name="Hug L.A."/>
            <person name="Thomas B.C."/>
            <person name="Sharon I."/>
            <person name="Castelle C.J."/>
            <person name="Singh A."/>
            <person name="Wilkins M.J."/>
            <person name="Williams K.H."/>
            <person name="Banfield J.F."/>
        </authorList>
    </citation>
    <scope>NUCLEOTIDE SEQUENCE [LARGE SCALE GENOMIC DNA]</scope>
</reference>
<keyword evidence="17" id="KW-0670">Pyruvate</keyword>
<dbReference type="Gene3D" id="3.50.30.10">
    <property type="entry name" value="Phosphohistidine domain"/>
    <property type="match status" value="1"/>
</dbReference>
<evidence type="ECO:0000256" key="11">
    <source>
        <dbReference type="ARBA" id="ARBA00022840"/>
    </source>
</evidence>
<comment type="cofactor">
    <cofactor evidence="1">
        <name>Mg(2+)</name>
        <dbReference type="ChEBI" id="CHEBI:18420"/>
    </cofactor>
</comment>
<comment type="caution">
    <text evidence="17">The sequence shown here is derived from an EMBL/GenBank/DDBJ whole genome shotgun (WGS) entry which is preliminary data.</text>
</comment>
<dbReference type="Pfam" id="PF01326">
    <property type="entry name" value="PPDK_N"/>
    <property type="match status" value="1"/>
</dbReference>
<organism evidence="17 18">
    <name type="scientific">candidate division WS6 bacterium GW2011_GWB1_33_6</name>
    <dbReference type="NCBI Taxonomy" id="1619088"/>
    <lineage>
        <taxon>Bacteria</taxon>
        <taxon>Candidatus Dojkabacteria</taxon>
    </lineage>
</organism>
<dbReference type="Pfam" id="PF00391">
    <property type="entry name" value="PEP-utilizers"/>
    <property type="match status" value="1"/>
</dbReference>
<comment type="pathway">
    <text evidence="3">Carbohydrate biosynthesis; gluconeogenesis.</text>
</comment>
<dbReference type="InterPro" id="IPR006319">
    <property type="entry name" value="PEP_synth"/>
</dbReference>
<evidence type="ECO:0000256" key="13">
    <source>
        <dbReference type="ARBA" id="ARBA00033470"/>
    </source>
</evidence>
<evidence type="ECO:0000256" key="4">
    <source>
        <dbReference type="ARBA" id="ARBA00007837"/>
    </source>
</evidence>
<evidence type="ECO:0000256" key="8">
    <source>
        <dbReference type="ARBA" id="ARBA00022723"/>
    </source>
</evidence>
<protein>
    <recommendedName>
        <fullName evidence="6">Phosphoenolpyruvate synthase</fullName>
        <ecNumber evidence="5">2.7.9.2</ecNumber>
    </recommendedName>
    <alternativeName>
        <fullName evidence="13">Pyruvate, water dikinase</fullName>
    </alternativeName>
</protein>
<dbReference type="EC" id="2.7.9.2" evidence="5"/>
<name>A0A0G0ATK8_9BACT</name>
<evidence type="ECO:0000256" key="2">
    <source>
        <dbReference type="ARBA" id="ARBA00002988"/>
    </source>
</evidence>
<comment type="similarity">
    <text evidence="4">Belongs to the PEP-utilizing enzyme family.</text>
</comment>
<comment type="function">
    <text evidence="2">Catalyzes the phosphorylation of pyruvate to phosphoenolpyruvate.</text>
</comment>
<evidence type="ECO:0000259" key="15">
    <source>
        <dbReference type="Pfam" id="PF00391"/>
    </source>
</evidence>
<evidence type="ECO:0000256" key="6">
    <source>
        <dbReference type="ARBA" id="ARBA00021623"/>
    </source>
</evidence>
<accession>A0A0G0ATK8</accession>
<dbReference type="GO" id="GO:0005524">
    <property type="term" value="F:ATP binding"/>
    <property type="evidence" value="ECO:0007669"/>
    <property type="project" value="UniProtKB-KW"/>
</dbReference>
<evidence type="ECO:0000256" key="14">
    <source>
        <dbReference type="ARBA" id="ARBA00047700"/>
    </source>
</evidence>
<evidence type="ECO:0000256" key="12">
    <source>
        <dbReference type="ARBA" id="ARBA00022842"/>
    </source>
</evidence>
<dbReference type="InterPro" id="IPR002192">
    <property type="entry name" value="PPDK_AMP/ATP-bd"/>
</dbReference>
<dbReference type="Gene3D" id="3.20.20.60">
    <property type="entry name" value="Phosphoenolpyruvate-binding domains"/>
    <property type="match status" value="1"/>
</dbReference>
<keyword evidence="9" id="KW-0547">Nucleotide-binding</keyword>
<dbReference type="PANTHER" id="PTHR43030:SF1">
    <property type="entry name" value="PHOSPHOENOLPYRUVATE SYNTHASE"/>
    <property type="match status" value="1"/>
</dbReference>
<evidence type="ECO:0000256" key="9">
    <source>
        <dbReference type="ARBA" id="ARBA00022741"/>
    </source>
</evidence>
<dbReference type="GO" id="GO:0046872">
    <property type="term" value="F:metal ion binding"/>
    <property type="evidence" value="ECO:0007669"/>
    <property type="project" value="UniProtKB-KW"/>
</dbReference>
<dbReference type="SUPFAM" id="SSF52009">
    <property type="entry name" value="Phosphohistidine domain"/>
    <property type="match status" value="1"/>
</dbReference>
<dbReference type="EMBL" id="LBPI01000011">
    <property type="protein sequence ID" value="KKP54761.1"/>
    <property type="molecule type" value="Genomic_DNA"/>
</dbReference>
<feature type="domain" description="PEP-utilising enzyme mobile" evidence="15">
    <location>
        <begin position="438"/>
        <end position="507"/>
    </location>
</feature>
<keyword evidence="11" id="KW-0067">ATP-binding</keyword>
<evidence type="ECO:0000256" key="3">
    <source>
        <dbReference type="ARBA" id="ARBA00004742"/>
    </source>
</evidence>
<dbReference type="InterPro" id="IPR008279">
    <property type="entry name" value="PEP-util_enz_mobile_dom"/>
</dbReference>
<dbReference type="SUPFAM" id="SSF56059">
    <property type="entry name" value="Glutathione synthetase ATP-binding domain-like"/>
    <property type="match status" value="1"/>
</dbReference>
<proteinExistence type="inferred from homology"/>
<feature type="domain" description="Pyruvate phosphate dikinase AMP/ATP-binding" evidence="16">
    <location>
        <begin position="26"/>
        <end position="334"/>
    </location>
</feature>
<keyword evidence="12" id="KW-0460">Magnesium</keyword>
<evidence type="ECO:0000313" key="18">
    <source>
        <dbReference type="Proteomes" id="UP000034488"/>
    </source>
</evidence>
<dbReference type="PANTHER" id="PTHR43030">
    <property type="entry name" value="PHOSPHOENOLPYRUVATE SYNTHASE"/>
    <property type="match status" value="1"/>
</dbReference>
<evidence type="ECO:0000259" key="16">
    <source>
        <dbReference type="Pfam" id="PF01326"/>
    </source>
</evidence>
<dbReference type="Proteomes" id="UP000034488">
    <property type="component" value="Unassembled WGS sequence"/>
</dbReference>
<dbReference type="InterPro" id="IPR013815">
    <property type="entry name" value="ATP_grasp_subdomain_1"/>
</dbReference>
<dbReference type="AlphaFoldDB" id="A0A0G0ATK8"/>
<gene>
    <name evidence="17" type="ORF">UR47_C0011G0010</name>
</gene>
<evidence type="ECO:0000313" key="17">
    <source>
        <dbReference type="EMBL" id="KKP54761.1"/>
    </source>
</evidence>
<dbReference type="InterPro" id="IPR036637">
    <property type="entry name" value="Phosphohistidine_dom_sf"/>
</dbReference>
<dbReference type="Gene3D" id="3.30.1490.20">
    <property type="entry name" value="ATP-grasp fold, A domain"/>
    <property type="match status" value="1"/>
</dbReference>
<dbReference type="Gene3D" id="3.30.470.20">
    <property type="entry name" value="ATP-grasp fold, B domain"/>
    <property type="match status" value="1"/>
</dbReference>